<keyword evidence="4" id="KW-1185">Reference proteome</keyword>
<evidence type="ECO:0000256" key="1">
    <source>
        <dbReference type="SAM" id="MobiDB-lite"/>
    </source>
</evidence>
<comment type="caution">
    <text evidence="3">The sequence shown here is derived from an EMBL/GenBank/DDBJ whole genome shotgun (WGS) entry which is preliminary data.</text>
</comment>
<gene>
    <name evidence="3" type="ORF">LSAT_V11C100001810</name>
</gene>
<name>A0A9R1WNT4_LACSA</name>
<dbReference type="EMBL" id="NBSK02000001">
    <property type="protein sequence ID" value="KAJ0226062.1"/>
    <property type="molecule type" value="Genomic_DNA"/>
</dbReference>
<evidence type="ECO:0000313" key="3">
    <source>
        <dbReference type="EMBL" id="KAJ0226062.1"/>
    </source>
</evidence>
<keyword evidence="2" id="KW-1133">Transmembrane helix</keyword>
<feature type="region of interest" description="Disordered" evidence="1">
    <location>
        <begin position="60"/>
        <end position="81"/>
    </location>
</feature>
<evidence type="ECO:0000313" key="4">
    <source>
        <dbReference type="Proteomes" id="UP000235145"/>
    </source>
</evidence>
<protein>
    <submittedName>
        <fullName evidence="3">Uncharacterized protein</fullName>
    </submittedName>
</protein>
<keyword evidence="2" id="KW-0472">Membrane</keyword>
<keyword evidence="2" id="KW-0812">Transmembrane</keyword>
<dbReference type="Proteomes" id="UP000235145">
    <property type="component" value="Unassembled WGS sequence"/>
</dbReference>
<sequence length="167" mass="18674">MLTSGGGGKIKPRLFSGSGPGVEITNIPLPTLINVIHIHSRITVSSCSLRSRTPLASRPHLDLQQTPRRRRPATPATPRELQPRERSVILVIEKSLALLLLNWEMKCLIGLLLLSLLHFLIVSAVTNLFVNLIGISFFRSYARVSLVYRNMKACTVDSNFLELEFEM</sequence>
<accession>A0A9R1WNT4</accession>
<reference evidence="3 4" key="1">
    <citation type="journal article" date="2017" name="Nat. Commun.">
        <title>Genome assembly with in vitro proximity ligation data and whole-genome triplication in lettuce.</title>
        <authorList>
            <person name="Reyes-Chin-Wo S."/>
            <person name="Wang Z."/>
            <person name="Yang X."/>
            <person name="Kozik A."/>
            <person name="Arikit S."/>
            <person name="Song C."/>
            <person name="Xia L."/>
            <person name="Froenicke L."/>
            <person name="Lavelle D.O."/>
            <person name="Truco M.J."/>
            <person name="Xia R."/>
            <person name="Zhu S."/>
            <person name="Xu C."/>
            <person name="Xu H."/>
            <person name="Xu X."/>
            <person name="Cox K."/>
            <person name="Korf I."/>
            <person name="Meyers B.C."/>
            <person name="Michelmore R.W."/>
        </authorList>
    </citation>
    <scope>NUCLEOTIDE SEQUENCE [LARGE SCALE GENOMIC DNA]</scope>
    <source>
        <strain evidence="4">cv. Salinas</strain>
        <tissue evidence="3">Seedlings</tissue>
    </source>
</reference>
<proteinExistence type="predicted"/>
<organism evidence="3 4">
    <name type="scientific">Lactuca sativa</name>
    <name type="common">Garden lettuce</name>
    <dbReference type="NCBI Taxonomy" id="4236"/>
    <lineage>
        <taxon>Eukaryota</taxon>
        <taxon>Viridiplantae</taxon>
        <taxon>Streptophyta</taxon>
        <taxon>Embryophyta</taxon>
        <taxon>Tracheophyta</taxon>
        <taxon>Spermatophyta</taxon>
        <taxon>Magnoliopsida</taxon>
        <taxon>eudicotyledons</taxon>
        <taxon>Gunneridae</taxon>
        <taxon>Pentapetalae</taxon>
        <taxon>asterids</taxon>
        <taxon>campanulids</taxon>
        <taxon>Asterales</taxon>
        <taxon>Asteraceae</taxon>
        <taxon>Cichorioideae</taxon>
        <taxon>Cichorieae</taxon>
        <taxon>Lactucinae</taxon>
        <taxon>Lactuca</taxon>
    </lineage>
</organism>
<evidence type="ECO:0000256" key="2">
    <source>
        <dbReference type="SAM" id="Phobius"/>
    </source>
</evidence>
<feature type="transmembrane region" description="Helical" evidence="2">
    <location>
        <begin position="109"/>
        <end position="133"/>
    </location>
</feature>
<dbReference type="AlphaFoldDB" id="A0A9R1WNT4"/>